<sequence>MLFKSSRAVFFRSTSNDGKKIDLAVLPHDHKTSGQQQLPPHLCSYVHFCAYLRRWEPSLYAAGDSCPPPPRGTLNDSKLAYLDWRLALIKFEREMETADLSVAVQHVEQKLAQASINLLEVPKRTLCGNLRAVQRITALPPRPHSTDGSIITYVPRIPGRVHLEEGPQIPPKIEWDLPKTSSPLFMTPSAF</sequence>
<reference evidence="1" key="3">
    <citation type="submission" date="2020-10" db="EMBL/GenBank/DDBJ databases">
        <authorList>
            <person name="Sedaghatjoo S."/>
        </authorList>
    </citation>
    <scope>NUCLEOTIDE SEQUENCE</scope>
    <source>
        <strain evidence="1">AZH3</strain>
    </source>
</reference>
<proteinExistence type="predicted"/>
<organism evidence="2 3">
    <name type="scientific">Tilletia caries</name>
    <name type="common">wheat bunt fungus</name>
    <dbReference type="NCBI Taxonomy" id="13290"/>
    <lineage>
        <taxon>Eukaryota</taxon>
        <taxon>Fungi</taxon>
        <taxon>Dikarya</taxon>
        <taxon>Basidiomycota</taxon>
        <taxon>Ustilaginomycotina</taxon>
        <taxon>Exobasidiomycetes</taxon>
        <taxon>Tilletiales</taxon>
        <taxon>Tilletiaceae</taxon>
        <taxon>Tilletia</taxon>
    </lineage>
</organism>
<dbReference type="EMBL" id="LWDD02000045">
    <property type="protein sequence ID" value="KAE8264794.1"/>
    <property type="molecule type" value="Genomic_DNA"/>
</dbReference>
<dbReference type="AlphaFoldDB" id="A0A177VDV4"/>
<dbReference type="Proteomes" id="UP000836402">
    <property type="component" value="Unassembled WGS sequence"/>
</dbReference>
<protein>
    <submittedName>
        <fullName evidence="2">Uncharacterized protein</fullName>
    </submittedName>
</protein>
<reference evidence="2" key="1">
    <citation type="submission" date="2016-04" db="EMBL/GenBank/DDBJ databases">
        <authorList>
            <person name="Nguyen H.D."/>
            <person name="Kesanakurti P."/>
            <person name="Cullis J."/>
            <person name="Levesque C.A."/>
            <person name="Hambleton S."/>
        </authorList>
    </citation>
    <scope>NUCLEOTIDE SEQUENCE</scope>
    <source>
        <strain evidence="2">DAOMC 238032</strain>
    </source>
</reference>
<evidence type="ECO:0000313" key="1">
    <source>
        <dbReference type="EMBL" id="CAD6955373.1"/>
    </source>
</evidence>
<comment type="caution">
    <text evidence="2">The sequence shown here is derived from an EMBL/GenBank/DDBJ whole genome shotgun (WGS) entry which is preliminary data.</text>
</comment>
<evidence type="ECO:0000313" key="2">
    <source>
        <dbReference type="EMBL" id="KAE8264794.1"/>
    </source>
</evidence>
<gene>
    <name evidence="2" type="ORF">A4X03_0g700</name>
    <name evidence="1" type="ORF">JKIAZH3_G7309</name>
</gene>
<evidence type="ECO:0000313" key="3">
    <source>
        <dbReference type="Proteomes" id="UP000077671"/>
    </source>
</evidence>
<dbReference type="EMBL" id="CAJHJG010006184">
    <property type="protein sequence ID" value="CAD6955373.1"/>
    <property type="molecule type" value="Genomic_DNA"/>
</dbReference>
<name>A0A177VDV4_9BASI</name>
<accession>A0A177VDV4</accession>
<reference evidence="2" key="2">
    <citation type="journal article" date="2019" name="IMA Fungus">
        <title>Genome sequencing and comparison of five Tilletia species to identify candidate genes for the detection of regulated species infecting wheat.</title>
        <authorList>
            <person name="Nguyen H.D.T."/>
            <person name="Sultana T."/>
            <person name="Kesanakurti P."/>
            <person name="Hambleton S."/>
        </authorList>
    </citation>
    <scope>NUCLEOTIDE SEQUENCE</scope>
    <source>
        <strain evidence="2">DAOMC 238032</strain>
    </source>
</reference>
<evidence type="ECO:0000313" key="4">
    <source>
        <dbReference type="Proteomes" id="UP000836402"/>
    </source>
</evidence>
<keyword evidence="4" id="KW-1185">Reference proteome</keyword>
<dbReference type="Proteomes" id="UP000077671">
    <property type="component" value="Unassembled WGS sequence"/>
</dbReference>